<evidence type="ECO:0000256" key="4">
    <source>
        <dbReference type="ARBA" id="ARBA00023163"/>
    </source>
</evidence>
<evidence type="ECO:0000256" key="2">
    <source>
        <dbReference type="ARBA" id="ARBA00023015"/>
    </source>
</evidence>
<feature type="DNA-binding region" description="OmpR/PhoB-type" evidence="5">
    <location>
        <begin position="1"/>
        <end position="116"/>
    </location>
</feature>
<dbReference type="GO" id="GO:0043531">
    <property type="term" value="F:ADP binding"/>
    <property type="evidence" value="ECO:0007669"/>
    <property type="project" value="InterPro"/>
</dbReference>
<dbReference type="InterPro" id="IPR036388">
    <property type="entry name" value="WH-like_DNA-bd_sf"/>
</dbReference>
<dbReference type="SMART" id="SM01043">
    <property type="entry name" value="BTAD"/>
    <property type="match status" value="1"/>
</dbReference>
<dbReference type="InterPro" id="IPR011990">
    <property type="entry name" value="TPR-like_helical_dom_sf"/>
</dbReference>
<evidence type="ECO:0000313" key="9">
    <source>
        <dbReference type="Proteomes" id="UP000318380"/>
    </source>
</evidence>
<evidence type="ECO:0000259" key="7">
    <source>
        <dbReference type="PROSITE" id="PS51755"/>
    </source>
</evidence>
<feature type="domain" description="OmpR/PhoB-type" evidence="7">
    <location>
        <begin position="1"/>
        <end position="116"/>
    </location>
</feature>
<name>A0A561BXZ6_9ACTN</name>
<dbReference type="InterPro" id="IPR016032">
    <property type="entry name" value="Sig_transdc_resp-reg_C-effctor"/>
</dbReference>
<dbReference type="Gene3D" id="1.10.10.10">
    <property type="entry name" value="Winged helix-like DNA-binding domain superfamily/Winged helix DNA-binding domain"/>
    <property type="match status" value="1"/>
</dbReference>
<evidence type="ECO:0000313" key="8">
    <source>
        <dbReference type="EMBL" id="TWD83723.1"/>
    </source>
</evidence>
<dbReference type="PROSITE" id="PS51755">
    <property type="entry name" value="OMPR_PHOB"/>
    <property type="match status" value="1"/>
</dbReference>
<dbReference type="GO" id="GO:0006355">
    <property type="term" value="P:regulation of DNA-templated transcription"/>
    <property type="evidence" value="ECO:0007669"/>
    <property type="project" value="InterPro"/>
</dbReference>
<dbReference type="SMART" id="SM00862">
    <property type="entry name" value="Trans_reg_C"/>
    <property type="match status" value="1"/>
</dbReference>
<comment type="caution">
    <text evidence="8">The sequence shown here is derived from an EMBL/GenBank/DDBJ whole genome shotgun (WGS) entry which is preliminary data.</text>
</comment>
<dbReference type="SMART" id="SM00028">
    <property type="entry name" value="TPR"/>
    <property type="match status" value="5"/>
</dbReference>
<evidence type="ECO:0000256" key="6">
    <source>
        <dbReference type="SAM" id="MobiDB-lite"/>
    </source>
</evidence>
<dbReference type="AlphaFoldDB" id="A0A561BXZ6"/>
<dbReference type="GO" id="GO:0000160">
    <property type="term" value="P:phosphorelay signal transduction system"/>
    <property type="evidence" value="ECO:0007669"/>
    <property type="project" value="InterPro"/>
</dbReference>
<dbReference type="InterPro" id="IPR001867">
    <property type="entry name" value="OmpR/PhoB-type_DNA-bd"/>
</dbReference>
<keyword evidence="9" id="KW-1185">Reference proteome</keyword>
<dbReference type="Gene3D" id="1.25.40.10">
    <property type="entry name" value="Tetratricopeptide repeat domain"/>
    <property type="match status" value="2"/>
</dbReference>
<dbReference type="EMBL" id="VIVK01000001">
    <property type="protein sequence ID" value="TWD83723.1"/>
    <property type="molecule type" value="Genomic_DNA"/>
</dbReference>
<organism evidence="8 9">
    <name type="scientific">Kribbella amoyensis</name>
    <dbReference type="NCBI Taxonomy" id="996641"/>
    <lineage>
        <taxon>Bacteria</taxon>
        <taxon>Bacillati</taxon>
        <taxon>Actinomycetota</taxon>
        <taxon>Actinomycetes</taxon>
        <taxon>Propionibacteriales</taxon>
        <taxon>Kribbellaceae</taxon>
        <taxon>Kribbella</taxon>
    </lineage>
</organism>
<dbReference type="SUPFAM" id="SSF46894">
    <property type="entry name" value="C-terminal effector domain of the bipartite response regulators"/>
    <property type="match status" value="1"/>
</dbReference>
<feature type="region of interest" description="Disordered" evidence="6">
    <location>
        <begin position="236"/>
        <end position="257"/>
    </location>
</feature>
<dbReference type="InterPro" id="IPR019734">
    <property type="entry name" value="TPR_rpt"/>
</dbReference>
<comment type="similarity">
    <text evidence="1">Belongs to the AfsR/DnrI/RedD regulatory family.</text>
</comment>
<protein>
    <submittedName>
        <fullName evidence="8">DNA-binding SARP family transcriptional activator</fullName>
    </submittedName>
</protein>
<dbReference type="InterPro" id="IPR027417">
    <property type="entry name" value="P-loop_NTPase"/>
</dbReference>
<gene>
    <name evidence="8" type="ORF">FB561_4892</name>
</gene>
<dbReference type="RefSeq" id="WP_170284753.1">
    <property type="nucleotide sequence ID" value="NZ_VIVK01000001.1"/>
</dbReference>
<dbReference type="SUPFAM" id="SSF52540">
    <property type="entry name" value="P-loop containing nucleoside triphosphate hydrolases"/>
    <property type="match status" value="1"/>
</dbReference>
<sequence>MEIRLLGPFEVRRDGALVVVPTGRVRTLLVILALAAPDAVSADAIGRRLWGEEPPENLRASLQTLAARLRRVIGPLVTFEPAADGYQLAIDPDRVDATRFLRLIESASGTGERARLAEALGLWRGEPFGGMGSDWLAQVPKSRLVEAYLAAVERRVDLDLAAGQVDAVLPELRQLTADHPLREPLWHRLLTALYRSGRPAEALVSYDELRRRLADELGVDPAPELRRLHAELLAATESPMSRTPGGTAKPRQLPPAPRHFTGRDAALAELDQVSRSAREAGGVTIAAIHGQGGVGKTALALYWAHRAAGEFPDGQLYLDLEGFGPGAPMTTELALELLLRSLGVPGAHLPDSGTARTALLRTLLADRRILLVLDNARDAEQVRPLLPGSAGLVLITSRSRLRSLAAREGAHRLPLERFTDADAAQYLTATFDQHRVPSVPTELAELAALCGHLPLALAIAAERATRTVSTGLRDVLEELRNHPDRLKLLDVGEDDDGALRVVFDWSYEVLDPAEARMFRLLGLHPVQELGPHAAAALAAVSEKEAQRLLDELVAVHLVEPQDTRYRLHDLLRVYSIGLAEQLGTAAERGDARARIFDWYAQSALNGKVALERSQPLIDFGEPLPGVRPLTFDDAADAAAWFTAERRGLVAAAYEAARLGDDRAAYRIAIALWPYLIYIRALDELFDLQALAVEAAGRTGDLAGQAVAANGLGGAHLHRRDFGNAAEQLRNALRLFEQLGDERGRGATLTDLARMHRWAGEPEEAIRQHQRAIDVLAAFDDDVEVARNYSGLASAQLAVGRAREAVGAAGHAVRLNRSSGERRAEAFSLDTLAGALLAAGELTEAVRHYQEALALSRELNDRWGEVSSLVNLGRALRDSDNLANAHEHWRLALGILTETGLPGTPTLDQQTVEDLLAGRS</sequence>
<dbReference type="Gene3D" id="3.40.50.300">
    <property type="entry name" value="P-loop containing nucleotide triphosphate hydrolases"/>
    <property type="match status" value="1"/>
</dbReference>
<dbReference type="Pfam" id="PF13424">
    <property type="entry name" value="TPR_12"/>
    <property type="match status" value="2"/>
</dbReference>
<keyword evidence="4" id="KW-0804">Transcription</keyword>
<accession>A0A561BXZ6</accession>
<dbReference type="PANTHER" id="PTHR35807">
    <property type="entry name" value="TRANSCRIPTIONAL REGULATOR REDD-RELATED"/>
    <property type="match status" value="1"/>
</dbReference>
<dbReference type="GO" id="GO:0003677">
    <property type="term" value="F:DNA binding"/>
    <property type="evidence" value="ECO:0007669"/>
    <property type="project" value="UniProtKB-UniRule"/>
</dbReference>
<evidence type="ECO:0000256" key="3">
    <source>
        <dbReference type="ARBA" id="ARBA00023125"/>
    </source>
</evidence>
<reference evidence="8 9" key="1">
    <citation type="submission" date="2019-06" db="EMBL/GenBank/DDBJ databases">
        <title>Sequencing the genomes of 1000 actinobacteria strains.</title>
        <authorList>
            <person name="Klenk H.-P."/>
        </authorList>
    </citation>
    <scope>NUCLEOTIDE SEQUENCE [LARGE SCALE GENOMIC DNA]</scope>
    <source>
        <strain evidence="8 9">DSM 24683</strain>
    </source>
</reference>
<keyword evidence="2" id="KW-0805">Transcription regulation</keyword>
<dbReference type="PRINTS" id="PR00364">
    <property type="entry name" value="DISEASERSIST"/>
</dbReference>
<dbReference type="CDD" id="cd15831">
    <property type="entry name" value="BTAD"/>
    <property type="match status" value="1"/>
</dbReference>
<dbReference type="InterPro" id="IPR051677">
    <property type="entry name" value="AfsR-DnrI-RedD_regulator"/>
</dbReference>
<proteinExistence type="inferred from homology"/>
<dbReference type="PANTHER" id="PTHR35807:SF1">
    <property type="entry name" value="TRANSCRIPTIONAL REGULATOR REDD"/>
    <property type="match status" value="1"/>
</dbReference>
<keyword evidence="3 5" id="KW-0238">DNA-binding</keyword>
<evidence type="ECO:0000256" key="5">
    <source>
        <dbReference type="PROSITE-ProRule" id="PRU01091"/>
    </source>
</evidence>
<dbReference type="InterPro" id="IPR005158">
    <property type="entry name" value="BTAD"/>
</dbReference>
<dbReference type="SUPFAM" id="SSF48452">
    <property type="entry name" value="TPR-like"/>
    <property type="match status" value="3"/>
</dbReference>
<dbReference type="Proteomes" id="UP000318380">
    <property type="component" value="Unassembled WGS sequence"/>
</dbReference>
<evidence type="ECO:0000256" key="1">
    <source>
        <dbReference type="ARBA" id="ARBA00005820"/>
    </source>
</evidence>
<dbReference type="Pfam" id="PF03704">
    <property type="entry name" value="BTAD"/>
    <property type="match status" value="1"/>
</dbReference>